<proteinExistence type="predicted"/>
<keyword evidence="2" id="KW-1185">Reference proteome</keyword>
<dbReference type="RefSeq" id="WP_377554686.1">
    <property type="nucleotide sequence ID" value="NZ_JBHUHQ010000002.1"/>
</dbReference>
<evidence type="ECO:0000313" key="2">
    <source>
        <dbReference type="Proteomes" id="UP001597383"/>
    </source>
</evidence>
<sequence length="93" mass="10670">MKKIVTEISKYDYLILGRTQRAFQTHPVEWVETEKITNKICSLELNREVDITAGSCSFSRVAAEYISSYSQEKMTDAEWGMIIYRIAGLKVDA</sequence>
<name>A0ABW4VUW3_9BACI</name>
<comment type="caution">
    <text evidence="1">The sequence shown here is derived from an EMBL/GenBank/DDBJ whole genome shotgun (WGS) entry which is preliminary data.</text>
</comment>
<dbReference type="Proteomes" id="UP001597383">
    <property type="component" value="Unassembled WGS sequence"/>
</dbReference>
<accession>A0ABW4VUW3</accession>
<evidence type="ECO:0000313" key="1">
    <source>
        <dbReference type="EMBL" id="MFD2042953.1"/>
    </source>
</evidence>
<protein>
    <submittedName>
        <fullName evidence="1">Uncharacterized protein</fullName>
    </submittedName>
</protein>
<gene>
    <name evidence="1" type="ORF">ACFSJF_01340</name>
</gene>
<dbReference type="EMBL" id="JBHUHQ010000002">
    <property type="protein sequence ID" value="MFD2042953.1"/>
    <property type="molecule type" value="Genomic_DNA"/>
</dbReference>
<reference evidence="2" key="1">
    <citation type="journal article" date="2019" name="Int. J. Syst. Evol. Microbiol.">
        <title>The Global Catalogue of Microorganisms (GCM) 10K type strain sequencing project: providing services to taxonomists for standard genome sequencing and annotation.</title>
        <authorList>
            <consortium name="The Broad Institute Genomics Platform"/>
            <consortium name="The Broad Institute Genome Sequencing Center for Infectious Disease"/>
            <person name="Wu L."/>
            <person name="Ma J."/>
        </authorList>
    </citation>
    <scope>NUCLEOTIDE SEQUENCE [LARGE SCALE GENOMIC DNA]</scope>
    <source>
        <strain evidence="2">R28</strain>
    </source>
</reference>
<organism evidence="1 2">
    <name type="scientific">Ornithinibacillus salinisoli</name>
    <dbReference type="NCBI Taxonomy" id="1848459"/>
    <lineage>
        <taxon>Bacteria</taxon>
        <taxon>Bacillati</taxon>
        <taxon>Bacillota</taxon>
        <taxon>Bacilli</taxon>
        <taxon>Bacillales</taxon>
        <taxon>Bacillaceae</taxon>
        <taxon>Ornithinibacillus</taxon>
    </lineage>
</organism>